<dbReference type="Proteomes" id="UP000011087">
    <property type="component" value="Unassembled WGS sequence"/>
</dbReference>
<dbReference type="HOGENOM" id="CLU_691595_0_0_1"/>
<reference evidence="3" key="3">
    <citation type="submission" date="2016-03" db="UniProtKB">
        <authorList>
            <consortium name="EnsemblProtists"/>
        </authorList>
    </citation>
    <scope>IDENTIFICATION</scope>
</reference>
<sequence length="399" mass="45170">MTEAIDFAWKMELRRREREEERAKKASEKTSSGGKKHSDSQKSSKPSGQRLLRTRTSIVQENAPEDGPTLLMNHQSSTEQVSAVDEWWNATLPKKSSKQDLFLWKKDDGFIPAEHEKLVKNYGGKAVPKGYRTLFDEPPPDSAPKQKGDEVALGVKVDWTAVSKKFIRIDEDPNQDSEPTTAIGPPDFRGVHFRLQGMSVGLAGSQLRFLCQEHERLQRGRTNEVVGTKRCRPRAAEDPAKALAWSSSVKLIPSRLKAPDVSTKCKAIAMLADATEEILEEELIELIEMGMLEGMMQLFEDATSQSNEEIKQYLQSTRQGNSQEMSRHLNLIPISVMRILRNATCLLLHNFNLQPRDGQNIRRCRKAVFPLLSLYFSARTIGFQRNMEVLLRSCCTIQD</sequence>
<dbReference type="PaxDb" id="55529-EKX35113"/>
<dbReference type="EMBL" id="JH993096">
    <property type="protein sequence ID" value="EKX35113.1"/>
    <property type="molecule type" value="Genomic_DNA"/>
</dbReference>
<accession>L1IFU3</accession>
<evidence type="ECO:0000256" key="1">
    <source>
        <dbReference type="SAM" id="MobiDB-lite"/>
    </source>
</evidence>
<evidence type="ECO:0000313" key="4">
    <source>
        <dbReference type="Proteomes" id="UP000011087"/>
    </source>
</evidence>
<dbReference type="GeneID" id="17291857"/>
<dbReference type="KEGG" id="gtt:GUITHDRAFT_166065"/>
<dbReference type="EnsemblProtists" id="EKX35113">
    <property type="protein sequence ID" value="EKX35113"/>
    <property type="gene ID" value="GUITHDRAFT_166065"/>
</dbReference>
<reference evidence="4" key="2">
    <citation type="submission" date="2012-11" db="EMBL/GenBank/DDBJ databases">
        <authorList>
            <person name="Kuo A."/>
            <person name="Curtis B.A."/>
            <person name="Tanifuji G."/>
            <person name="Burki F."/>
            <person name="Gruber A."/>
            <person name="Irimia M."/>
            <person name="Maruyama S."/>
            <person name="Arias M.C."/>
            <person name="Ball S.G."/>
            <person name="Gile G.H."/>
            <person name="Hirakawa Y."/>
            <person name="Hopkins J.F."/>
            <person name="Rensing S.A."/>
            <person name="Schmutz J."/>
            <person name="Symeonidi A."/>
            <person name="Elias M."/>
            <person name="Eveleigh R.J."/>
            <person name="Herman E.K."/>
            <person name="Klute M.J."/>
            <person name="Nakayama T."/>
            <person name="Obornik M."/>
            <person name="Reyes-Prieto A."/>
            <person name="Armbrust E.V."/>
            <person name="Aves S.J."/>
            <person name="Beiko R.G."/>
            <person name="Coutinho P."/>
            <person name="Dacks J.B."/>
            <person name="Durnford D.G."/>
            <person name="Fast N.M."/>
            <person name="Green B.R."/>
            <person name="Grisdale C."/>
            <person name="Hempe F."/>
            <person name="Henrissat B."/>
            <person name="Hoppner M.P."/>
            <person name="Ishida K.-I."/>
            <person name="Kim E."/>
            <person name="Koreny L."/>
            <person name="Kroth P.G."/>
            <person name="Liu Y."/>
            <person name="Malik S.-B."/>
            <person name="Maier U.G."/>
            <person name="McRose D."/>
            <person name="Mock T."/>
            <person name="Neilson J.A."/>
            <person name="Onodera N.T."/>
            <person name="Poole A.M."/>
            <person name="Pritham E.J."/>
            <person name="Richards T.A."/>
            <person name="Rocap G."/>
            <person name="Roy S.W."/>
            <person name="Sarai C."/>
            <person name="Schaack S."/>
            <person name="Shirato S."/>
            <person name="Slamovits C.H."/>
            <person name="Spencer D.F."/>
            <person name="Suzuki S."/>
            <person name="Worden A.Z."/>
            <person name="Zauner S."/>
            <person name="Barry K."/>
            <person name="Bell C."/>
            <person name="Bharti A.K."/>
            <person name="Crow J.A."/>
            <person name="Grimwood J."/>
            <person name="Kramer R."/>
            <person name="Lindquist E."/>
            <person name="Lucas S."/>
            <person name="Salamov A."/>
            <person name="McFadden G.I."/>
            <person name="Lane C.E."/>
            <person name="Keeling P.J."/>
            <person name="Gray M.W."/>
            <person name="Grigoriev I.V."/>
            <person name="Archibald J.M."/>
        </authorList>
    </citation>
    <scope>NUCLEOTIDE SEQUENCE</scope>
    <source>
        <strain evidence="4">CCMP2712</strain>
    </source>
</reference>
<dbReference type="AlphaFoldDB" id="L1IFU3"/>
<organism evidence="2">
    <name type="scientific">Guillardia theta (strain CCMP2712)</name>
    <name type="common">Cryptophyte</name>
    <dbReference type="NCBI Taxonomy" id="905079"/>
    <lineage>
        <taxon>Eukaryota</taxon>
        <taxon>Cryptophyceae</taxon>
        <taxon>Pyrenomonadales</taxon>
        <taxon>Geminigeraceae</taxon>
        <taxon>Guillardia</taxon>
    </lineage>
</organism>
<name>L1IFU3_GUITC</name>
<feature type="compositionally biased region" description="Basic and acidic residues" evidence="1">
    <location>
        <begin position="9"/>
        <end position="28"/>
    </location>
</feature>
<reference evidence="2 4" key="1">
    <citation type="journal article" date="2012" name="Nature">
        <title>Algal genomes reveal evolutionary mosaicism and the fate of nucleomorphs.</title>
        <authorList>
            <consortium name="DOE Joint Genome Institute"/>
            <person name="Curtis B.A."/>
            <person name="Tanifuji G."/>
            <person name="Burki F."/>
            <person name="Gruber A."/>
            <person name="Irimia M."/>
            <person name="Maruyama S."/>
            <person name="Arias M.C."/>
            <person name="Ball S.G."/>
            <person name="Gile G.H."/>
            <person name="Hirakawa Y."/>
            <person name="Hopkins J.F."/>
            <person name="Kuo A."/>
            <person name="Rensing S.A."/>
            <person name="Schmutz J."/>
            <person name="Symeonidi A."/>
            <person name="Elias M."/>
            <person name="Eveleigh R.J."/>
            <person name="Herman E.K."/>
            <person name="Klute M.J."/>
            <person name="Nakayama T."/>
            <person name="Obornik M."/>
            <person name="Reyes-Prieto A."/>
            <person name="Armbrust E.V."/>
            <person name="Aves S.J."/>
            <person name="Beiko R.G."/>
            <person name="Coutinho P."/>
            <person name="Dacks J.B."/>
            <person name="Durnford D.G."/>
            <person name="Fast N.M."/>
            <person name="Green B.R."/>
            <person name="Grisdale C.J."/>
            <person name="Hempel F."/>
            <person name="Henrissat B."/>
            <person name="Hoppner M.P."/>
            <person name="Ishida K."/>
            <person name="Kim E."/>
            <person name="Koreny L."/>
            <person name="Kroth P.G."/>
            <person name="Liu Y."/>
            <person name="Malik S.B."/>
            <person name="Maier U.G."/>
            <person name="McRose D."/>
            <person name="Mock T."/>
            <person name="Neilson J.A."/>
            <person name="Onodera N.T."/>
            <person name="Poole A.M."/>
            <person name="Pritham E.J."/>
            <person name="Richards T.A."/>
            <person name="Rocap G."/>
            <person name="Roy S.W."/>
            <person name="Sarai C."/>
            <person name="Schaack S."/>
            <person name="Shirato S."/>
            <person name="Slamovits C.H."/>
            <person name="Spencer D.F."/>
            <person name="Suzuki S."/>
            <person name="Worden A.Z."/>
            <person name="Zauner S."/>
            <person name="Barry K."/>
            <person name="Bell C."/>
            <person name="Bharti A.K."/>
            <person name="Crow J.A."/>
            <person name="Grimwood J."/>
            <person name="Kramer R."/>
            <person name="Lindquist E."/>
            <person name="Lucas S."/>
            <person name="Salamov A."/>
            <person name="McFadden G.I."/>
            <person name="Lane C.E."/>
            <person name="Keeling P.J."/>
            <person name="Gray M.W."/>
            <person name="Grigoriev I.V."/>
            <person name="Archibald J.M."/>
        </authorList>
    </citation>
    <scope>NUCLEOTIDE SEQUENCE</scope>
    <source>
        <strain evidence="2 4">CCMP2712</strain>
    </source>
</reference>
<gene>
    <name evidence="2" type="ORF">GUITHDRAFT_166065</name>
</gene>
<evidence type="ECO:0000313" key="3">
    <source>
        <dbReference type="EnsemblProtists" id="EKX35113"/>
    </source>
</evidence>
<keyword evidence="4" id="KW-1185">Reference proteome</keyword>
<feature type="region of interest" description="Disordered" evidence="1">
    <location>
        <begin position="1"/>
        <end position="77"/>
    </location>
</feature>
<dbReference type="RefSeq" id="XP_005822093.1">
    <property type="nucleotide sequence ID" value="XM_005822036.1"/>
</dbReference>
<proteinExistence type="predicted"/>
<protein>
    <submittedName>
        <fullName evidence="2 3">Uncharacterized protein</fullName>
    </submittedName>
</protein>
<evidence type="ECO:0000313" key="2">
    <source>
        <dbReference type="EMBL" id="EKX35113.1"/>
    </source>
</evidence>